<proteinExistence type="predicted"/>
<protein>
    <submittedName>
        <fullName evidence="1">Uncharacterized protein</fullName>
    </submittedName>
</protein>
<name>A0A0E9R3U7_ANGAN</name>
<evidence type="ECO:0000313" key="1">
    <source>
        <dbReference type="EMBL" id="JAH23165.1"/>
    </source>
</evidence>
<reference evidence="1" key="1">
    <citation type="submission" date="2014-11" db="EMBL/GenBank/DDBJ databases">
        <authorList>
            <person name="Amaro Gonzalez C."/>
        </authorList>
    </citation>
    <scope>NUCLEOTIDE SEQUENCE</scope>
</reference>
<dbReference type="AlphaFoldDB" id="A0A0E9R3U7"/>
<reference evidence="1" key="2">
    <citation type="journal article" date="2015" name="Fish Shellfish Immunol.">
        <title>Early steps in the European eel (Anguilla anguilla)-Vibrio vulnificus interaction in the gills: Role of the RtxA13 toxin.</title>
        <authorList>
            <person name="Callol A."/>
            <person name="Pajuelo D."/>
            <person name="Ebbesson L."/>
            <person name="Teles M."/>
            <person name="MacKenzie S."/>
            <person name="Amaro C."/>
        </authorList>
    </citation>
    <scope>NUCLEOTIDE SEQUENCE</scope>
</reference>
<accession>A0A0E9R3U7</accession>
<dbReference type="EMBL" id="GBXM01085412">
    <property type="protein sequence ID" value="JAH23165.1"/>
    <property type="molecule type" value="Transcribed_RNA"/>
</dbReference>
<sequence>MHTLICALNSNGLSLLKRQISKRI</sequence>
<organism evidence="1">
    <name type="scientific">Anguilla anguilla</name>
    <name type="common">European freshwater eel</name>
    <name type="synonym">Muraena anguilla</name>
    <dbReference type="NCBI Taxonomy" id="7936"/>
    <lineage>
        <taxon>Eukaryota</taxon>
        <taxon>Metazoa</taxon>
        <taxon>Chordata</taxon>
        <taxon>Craniata</taxon>
        <taxon>Vertebrata</taxon>
        <taxon>Euteleostomi</taxon>
        <taxon>Actinopterygii</taxon>
        <taxon>Neopterygii</taxon>
        <taxon>Teleostei</taxon>
        <taxon>Anguilliformes</taxon>
        <taxon>Anguillidae</taxon>
        <taxon>Anguilla</taxon>
    </lineage>
</organism>